<keyword evidence="8" id="KW-1185">Reference proteome</keyword>
<dbReference type="Pfam" id="PF00496">
    <property type="entry name" value="SBP_bac_5"/>
    <property type="match status" value="1"/>
</dbReference>
<keyword evidence="4 5" id="KW-0732">Signal</keyword>
<dbReference type="InterPro" id="IPR006311">
    <property type="entry name" value="TAT_signal"/>
</dbReference>
<dbReference type="PIRSF" id="PIRSF002741">
    <property type="entry name" value="MppA"/>
    <property type="match status" value="1"/>
</dbReference>
<dbReference type="EMBL" id="BAAAUX010000012">
    <property type="protein sequence ID" value="GAA2789805.1"/>
    <property type="molecule type" value="Genomic_DNA"/>
</dbReference>
<dbReference type="InterPro" id="IPR000914">
    <property type="entry name" value="SBP_5_dom"/>
</dbReference>
<dbReference type="CDD" id="cd08503">
    <property type="entry name" value="PBP2_NikA_DppA_OppA_like_17"/>
    <property type="match status" value="1"/>
</dbReference>
<dbReference type="PROSITE" id="PS51257">
    <property type="entry name" value="PROKAR_LIPOPROTEIN"/>
    <property type="match status" value="1"/>
</dbReference>
<gene>
    <name evidence="7" type="ORF">GCM10010470_25520</name>
</gene>
<dbReference type="Gene3D" id="3.10.105.10">
    <property type="entry name" value="Dipeptide-binding Protein, Domain 3"/>
    <property type="match status" value="1"/>
</dbReference>
<keyword evidence="3" id="KW-0813">Transport</keyword>
<dbReference type="PROSITE" id="PS51318">
    <property type="entry name" value="TAT"/>
    <property type="match status" value="1"/>
</dbReference>
<dbReference type="Proteomes" id="UP001500979">
    <property type="component" value="Unassembled WGS sequence"/>
</dbReference>
<evidence type="ECO:0000256" key="4">
    <source>
        <dbReference type="ARBA" id="ARBA00022729"/>
    </source>
</evidence>
<dbReference type="RefSeq" id="WP_344679830.1">
    <property type="nucleotide sequence ID" value="NZ_BAAAUX010000012.1"/>
</dbReference>
<accession>A0ABN3VCK9</accession>
<evidence type="ECO:0000256" key="5">
    <source>
        <dbReference type="SAM" id="SignalP"/>
    </source>
</evidence>
<dbReference type="InterPro" id="IPR039424">
    <property type="entry name" value="SBP_5"/>
</dbReference>
<evidence type="ECO:0000313" key="8">
    <source>
        <dbReference type="Proteomes" id="UP001500979"/>
    </source>
</evidence>
<evidence type="ECO:0000259" key="6">
    <source>
        <dbReference type="Pfam" id="PF00496"/>
    </source>
</evidence>
<evidence type="ECO:0000256" key="3">
    <source>
        <dbReference type="ARBA" id="ARBA00022448"/>
    </source>
</evidence>
<evidence type="ECO:0000256" key="2">
    <source>
        <dbReference type="ARBA" id="ARBA00005695"/>
    </source>
</evidence>
<name>A0ABN3VCK9_9PSEU</name>
<comment type="caution">
    <text evidence="7">The sequence shown here is derived from an EMBL/GenBank/DDBJ whole genome shotgun (WGS) entry which is preliminary data.</text>
</comment>
<dbReference type="InterPro" id="IPR030678">
    <property type="entry name" value="Peptide/Ni-bd"/>
</dbReference>
<evidence type="ECO:0000313" key="7">
    <source>
        <dbReference type="EMBL" id="GAA2789805.1"/>
    </source>
</evidence>
<sequence length="511" mass="56320">MTFRTNRRAFLGLTAATAVALTGCAGGAASGPGAPRPGGRLRAAFPGGGGDEVLDPHETDLYSEIARAKALFDKLADYGSDMSPQPRLAERWEPSADLTTWRITLRQANFHDGRPVRAADVLHSYERITRADSSRRAKASLSVIDLPASRAIDDRTVEFRLKRPYAEFPNAMATLGAYIVPEGAENFDRPIGSGPFRFASFQPGRSFLATRNPDYWDGPPHLDELEIVISNDEAARVNALLGGQVEYAHDLTATTARSHESSGQVAIHRLPMSNFHALAMKVDRPPFDKPEVRQAFFHLVDREELVRSVLQGSGQVGNDLFGKGYQYYADSLPQRGQDIDRAKALLKQAGAENLVVDLDTSDVSPGLREGALAIADQARKAGITLNVRLGNKDTYWSDISKQGVIASYRSGGMPIESHISQRLLTGSTTNNTKWKRPEFDARYQEAQSTLDEARRGELYFEMQRQLFEEGGFVWWGVSDWIVASAHNVGGIDDRAPANTLDWARFDKVWLG</sequence>
<feature type="chain" id="PRO_5046451264" evidence="5">
    <location>
        <begin position="21"/>
        <end position="511"/>
    </location>
</feature>
<organism evidence="7 8">
    <name type="scientific">Saccharopolyspora taberi</name>
    <dbReference type="NCBI Taxonomy" id="60895"/>
    <lineage>
        <taxon>Bacteria</taxon>
        <taxon>Bacillati</taxon>
        <taxon>Actinomycetota</taxon>
        <taxon>Actinomycetes</taxon>
        <taxon>Pseudonocardiales</taxon>
        <taxon>Pseudonocardiaceae</taxon>
        <taxon>Saccharopolyspora</taxon>
    </lineage>
</organism>
<proteinExistence type="inferred from homology"/>
<dbReference type="PANTHER" id="PTHR30290">
    <property type="entry name" value="PERIPLASMIC BINDING COMPONENT OF ABC TRANSPORTER"/>
    <property type="match status" value="1"/>
</dbReference>
<dbReference type="SUPFAM" id="SSF53850">
    <property type="entry name" value="Periplasmic binding protein-like II"/>
    <property type="match status" value="1"/>
</dbReference>
<dbReference type="PANTHER" id="PTHR30290:SF10">
    <property type="entry name" value="PERIPLASMIC OLIGOPEPTIDE-BINDING PROTEIN-RELATED"/>
    <property type="match status" value="1"/>
</dbReference>
<evidence type="ECO:0000256" key="1">
    <source>
        <dbReference type="ARBA" id="ARBA00004196"/>
    </source>
</evidence>
<feature type="signal peptide" evidence="5">
    <location>
        <begin position="1"/>
        <end position="20"/>
    </location>
</feature>
<reference evidence="7 8" key="1">
    <citation type="journal article" date="2019" name="Int. J. Syst. Evol. Microbiol.">
        <title>The Global Catalogue of Microorganisms (GCM) 10K type strain sequencing project: providing services to taxonomists for standard genome sequencing and annotation.</title>
        <authorList>
            <consortium name="The Broad Institute Genomics Platform"/>
            <consortium name="The Broad Institute Genome Sequencing Center for Infectious Disease"/>
            <person name="Wu L."/>
            <person name="Ma J."/>
        </authorList>
    </citation>
    <scope>NUCLEOTIDE SEQUENCE [LARGE SCALE GENOMIC DNA]</scope>
    <source>
        <strain evidence="7 8">JCM 9383</strain>
    </source>
</reference>
<dbReference type="Gene3D" id="3.40.190.10">
    <property type="entry name" value="Periplasmic binding protein-like II"/>
    <property type="match status" value="1"/>
</dbReference>
<comment type="subcellular location">
    <subcellularLocation>
        <location evidence="1">Cell envelope</location>
    </subcellularLocation>
</comment>
<protein>
    <submittedName>
        <fullName evidence="7">ABC transporter substrate-binding protein</fullName>
    </submittedName>
</protein>
<feature type="domain" description="Solute-binding protein family 5" evidence="6">
    <location>
        <begin position="84"/>
        <end position="413"/>
    </location>
</feature>
<comment type="similarity">
    <text evidence="2">Belongs to the bacterial solute-binding protein 5 family.</text>
</comment>